<name>A0ABD0RQL3_CIRMR</name>
<evidence type="ECO:0000313" key="2">
    <source>
        <dbReference type="EMBL" id="KAL0199685.1"/>
    </source>
</evidence>
<dbReference type="EMBL" id="JAMKFB020000002">
    <property type="protein sequence ID" value="KAL0199685.1"/>
    <property type="molecule type" value="Genomic_DNA"/>
</dbReference>
<proteinExistence type="predicted"/>
<keyword evidence="3" id="KW-1185">Reference proteome</keyword>
<dbReference type="AlphaFoldDB" id="A0ABD0RQL3"/>
<evidence type="ECO:0000313" key="3">
    <source>
        <dbReference type="Proteomes" id="UP001529510"/>
    </source>
</evidence>
<protein>
    <submittedName>
        <fullName evidence="2">Uncharacterized protein</fullName>
    </submittedName>
</protein>
<feature type="non-terminal residue" evidence="2">
    <location>
        <position position="70"/>
    </location>
</feature>
<comment type="caution">
    <text evidence="2">The sequence shown here is derived from an EMBL/GenBank/DDBJ whole genome shotgun (WGS) entry which is preliminary data.</text>
</comment>
<organism evidence="2 3">
    <name type="scientific">Cirrhinus mrigala</name>
    <name type="common">Mrigala</name>
    <dbReference type="NCBI Taxonomy" id="683832"/>
    <lineage>
        <taxon>Eukaryota</taxon>
        <taxon>Metazoa</taxon>
        <taxon>Chordata</taxon>
        <taxon>Craniata</taxon>
        <taxon>Vertebrata</taxon>
        <taxon>Euteleostomi</taxon>
        <taxon>Actinopterygii</taxon>
        <taxon>Neopterygii</taxon>
        <taxon>Teleostei</taxon>
        <taxon>Ostariophysi</taxon>
        <taxon>Cypriniformes</taxon>
        <taxon>Cyprinidae</taxon>
        <taxon>Labeoninae</taxon>
        <taxon>Labeonini</taxon>
        <taxon>Cirrhinus</taxon>
    </lineage>
</organism>
<accession>A0ABD0RQL3</accession>
<sequence length="70" mass="7319">PSCHLLGSSLRLVRPGSSCLHGSSLRHLPHGLSSSVLLLKIHPPPEPRPKIPSLPPSVGVYGAGTRLSGR</sequence>
<dbReference type="Proteomes" id="UP001529510">
    <property type="component" value="Unassembled WGS sequence"/>
</dbReference>
<reference evidence="2 3" key="1">
    <citation type="submission" date="2024-05" db="EMBL/GenBank/DDBJ databases">
        <title>Genome sequencing and assembly of Indian major carp, Cirrhinus mrigala (Hamilton, 1822).</title>
        <authorList>
            <person name="Mohindra V."/>
            <person name="Chowdhury L.M."/>
            <person name="Lal K."/>
            <person name="Jena J.K."/>
        </authorList>
    </citation>
    <scope>NUCLEOTIDE SEQUENCE [LARGE SCALE GENOMIC DNA]</scope>
    <source>
        <strain evidence="2">CM1030</strain>
        <tissue evidence="2">Blood</tissue>
    </source>
</reference>
<feature type="region of interest" description="Disordered" evidence="1">
    <location>
        <begin position="46"/>
        <end position="70"/>
    </location>
</feature>
<gene>
    <name evidence="2" type="ORF">M9458_002872</name>
</gene>
<evidence type="ECO:0000256" key="1">
    <source>
        <dbReference type="SAM" id="MobiDB-lite"/>
    </source>
</evidence>
<feature type="non-terminal residue" evidence="2">
    <location>
        <position position="1"/>
    </location>
</feature>